<dbReference type="Gene3D" id="3.30.810.10">
    <property type="entry name" value="2-Layer Sandwich"/>
    <property type="match status" value="2"/>
</dbReference>
<dbReference type="GO" id="GO:0016308">
    <property type="term" value="F:1-phosphatidylinositol-4-phosphate 5-kinase activity"/>
    <property type="evidence" value="ECO:0007669"/>
    <property type="project" value="TreeGrafter"/>
</dbReference>
<dbReference type="InterPro" id="IPR023610">
    <property type="entry name" value="PInositol-4/5-P-5/4-kinase"/>
</dbReference>
<feature type="compositionally biased region" description="Low complexity" evidence="3">
    <location>
        <begin position="176"/>
        <end position="200"/>
    </location>
</feature>
<dbReference type="PANTHER" id="PTHR23086">
    <property type="entry name" value="PHOSPHATIDYLINOSITOL-4-PHOSPHATE 5-KINASE"/>
    <property type="match status" value="1"/>
</dbReference>
<dbReference type="InterPro" id="IPR002498">
    <property type="entry name" value="PInositol-4-P-4/5-kinase_core"/>
</dbReference>
<feature type="compositionally biased region" description="Acidic residues" evidence="3">
    <location>
        <begin position="722"/>
        <end position="741"/>
    </location>
</feature>
<dbReference type="STRING" id="1054147.F4PUM1"/>
<accession>F4PUM1</accession>
<dbReference type="EMBL" id="GL883010">
    <property type="protein sequence ID" value="EGG21885.1"/>
    <property type="molecule type" value="Genomic_DNA"/>
</dbReference>
<keyword evidence="1" id="KW-0808">Transferase</keyword>
<feature type="region of interest" description="Disordered" evidence="3">
    <location>
        <begin position="690"/>
        <end position="745"/>
    </location>
</feature>
<feature type="compositionally biased region" description="Basic residues" evidence="3">
    <location>
        <begin position="829"/>
        <end position="842"/>
    </location>
</feature>
<evidence type="ECO:0000259" key="4">
    <source>
        <dbReference type="PROSITE" id="PS51455"/>
    </source>
</evidence>
<feature type="coiled-coil region" evidence="2">
    <location>
        <begin position="377"/>
        <end position="404"/>
    </location>
</feature>
<organism evidence="5 6">
    <name type="scientific">Cavenderia fasciculata</name>
    <name type="common">Slime mold</name>
    <name type="synonym">Dictyostelium fasciculatum</name>
    <dbReference type="NCBI Taxonomy" id="261658"/>
    <lineage>
        <taxon>Eukaryota</taxon>
        <taxon>Amoebozoa</taxon>
        <taxon>Evosea</taxon>
        <taxon>Eumycetozoa</taxon>
        <taxon>Dictyostelia</taxon>
        <taxon>Acytosteliales</taxon>
        <taxon>Cavenderiaceae</taxon>
        <taxon>Cavenderia</taxon>
    </lineage>
</organism>
<keyword evidence="2" id="KW-0175">Coiled coil</keyword>
<keyword evidence="1" id="KW-0547">Nucleotide-binding</keyword>
<reference evidence="6" key="1">
    <citation type="journal article" date="2011" name="Genome Res.">
        <title>Phylogeny-wide analysis of social amoeba genomes highlights ancient origins for complex intercellular communication.</title>
        <authorList>
            <person name="Heidel A.J."/>
            <person name="Lawal H.M."/>
            <person name="Felder M."/>
            <person name="Schilde C."/>
            <person name="Helps N.R."/>
            <person name="Tunggal B."/>
            <person name="Rivero F."/>
            <person name="John U."/>
            <person name="Schleicher M."/>
            <person name="Eichinger L."/>
            <person name="Platzer M."/>
            <person name="Noegel A.A."/>
            <person name="Schaap P."/>
            <person name="Gloeckner G."/>
        </authorList>
    </citation>
    <scope>NUCLEOTIDE SEQUENCE [LARGE SCALE GENOMIC DNA]</scope>
    <source>
        <strain evidence="6">SH3</strain>
    </source>
</reference>
<feature type="compositionally biased region" description="Low complexity" evidence="3">
    <location>
        <begin position="808"/>
        <end position="827"/>
    </location>
</feature>
<feature type="compositionally biased region" description="Low complexity" evidence="3">
    <location>
        <begin position="702"/>
        <end position="721"/>
    </location>
</feature>
<feature type="compositionally biased region" description="Low complexity" evidence="3">
    <location>
        <begin position="213"/>
        <end position="223"/>
    </location>
</feature>
<evidence type="ECO:0000256" key="1">
    <source>
        <dbReference type="PROSITE-ProRule" id="PRU00781"/>
    </source>
</evidence>
<feature type="compositionally biased region" description="Low complexity" evidence="3">
    <location>
        <begin position="71"/>
        <end position="80"/>
    </location>
</feature>
<name>F4PUM1_CACFS</name>
<dbReference type="Pfam" id="PF01504">
    <property type="entry name" value="PIP5K"/>
    <property type="match status" value="1"/>
</dbReference>
<dbReference type="GO" id="GO:0005524">
    <property type="term" value="F:ATP binding"/>
    <property type="evidence" value="ECO:0007669"/>
    <property type="project" value="UniProtKB-UniRule"/>
</dbReference>
<dbReference type="PROSITE" id="PS51455">
    <property type="entry name" value="PIPK"/>
    <property type="match status" value="1"/>
</dbReference>
<dbReference type="GO" id="GO:0005886">
    <property type="term" value="C:plasma membrane"/>
    <property type="evidence" value="ECO:0007669"/>
    <property type="project" value="TreeGrafter"/>
</dbReference>
<evidence type="ECO:0000256" key="2">
    <source>
        <dbReference type="SAM" id="Coils"/>
    </source>
</evidence>
<dbReference type="GO" id="GO:0046854">
    <property type="term" value="P:phosphatidylinositol phosphate biosynthetic process"/>
    <property type="evidence" value="ECO:0007669"/>
    <property type="project" value="TreeGrafter"/>
</dbReference>
<dbReference type="InterPro" id="IPR027484">
    <property type="entry name" value="PInositol-4-P-5-kinase_N"/>
</dbReference>
<dbReference type="CDD" id="cd00139">
    <property type="entry name" value="PIPKc"/>
    <property type="match status" value="1"/>
</dbReference>
<gene>
    <name evidence="5" type="ORF">DFA_01771</name>
</gene>
<dbReference type="AlphaFoldDB" id="F4PUM1"/>
<evidence type="ECO:0000313" key="5">
    <source>
        <dbReference type="EMBL" id="EGG21885.1"/>
    </source>
</evidence>
<evidence type="ECO:0000256" key="3">
    <source>
        <dbReference type="SAM" id="MobiDB-lite"/>
    </source>
</evidence>
<feature type="compositionally biased region" description="Basic and acidic residues" evidence="3">
    <location>
        <begin position="27"/>
        <end position="36"/>
    </location>
</feature>
<feature type="compositionally biased region" description="Low complexity" evidence="3">
    <location>
        <begin position="37"/>
        <end position="46"/>
    </location>
</feature>
<sequence>MAKKSNNLQRSNSNSTNSSNSNSSKSRNGEQVKEIQQKQQQEQMKPDLTATATAGTTYSSDIIHSSNLINSTTSSSSTNSPIQLNKSSSTSSTQMSVHKDEVNTSEHQHQLQGGLATEHLNINNHYINHVNHETIVIPSPNVTNTFIPIEIKSVNTDNAVVEDDMIDIPLTPLPITPQESNTTPTSSISKSSSPINNNNNKRQENGRDELSEESTSTASTSTTNQQAVPTCTNTTIASMSSELRKRIGLEPSNDTIEIVNTSDHPKLHNSVASTTTRTTSNISTTNTHYIQTINYIPPEEQSILYTNDPRYYRHMSSSWSGILAGSGGIHDHQYIRRSQDSQQSVPYIPPGDLKLNGTPIGMMSSNRKDKKKEKKIEKEIKDAMHDLDEKHADVEKQLIKMSQKNRKKKKKRARKLHLEHKKNSLGETIFKGHPSWFLMRTIQTGILNCISKTSYLSIPEDSDQFFSSLHHELPVIEGQPGTFLFKDYCPHAFSRLRSLFNIDAQSYVHSLCKAWNEQSTPGKSGSIFFFSHDNQYVLKTIPKREAKLLRSLLPEYFEHMKRNPNSLLTKFFGLHRVKPRQGRQVRFVVMKNLFNTPKIITSRFDIKGSTVGRELTTEELKKKHPTFKDLDFRRMGTKINLGPDRKKLFLHQIGEDCKFLVKLNIMDYSLLIGVHRKEDAMRMVEQEEILRESQGGGGGGETATADTTGNTTLPCDDYYSSSEDEDYSDEDDDLTDEDDGDDLRASSKIGSIAQTKQYFKQIEQQKQQQLDELQRTQHSSSASNQHYSHPLIPVHLNDPGHPNNLNEQPSQQQQQPRGSSSSSSNQPHPHPHPPHPHLHHHHIVHKDSCLVELDGPFPPLVPKEEKSPIQSVPPKISIFEHDKGGMQGIDETGKPMPEYYFMGIIDILMLFSFRKQFEHTYKSIFHKGEISAVEPVEYAARFINSIRDHVIK</sequence>
<dbReference type="GeneID" id="14873448"/>
<protein>
    <submittedName>
        <fullName evidence="5">Phosphatidylinositol phosphate kinase</fullName>
    </submittedName>
</protein>
<proteinExistence type="predicted"/>
<dbReference type="OrthoDB" id="20783at2759"/>
<dbReference type="InterPro" id="IPR027483">
    <property type="entry name" value="PInositol-4-P-4/5-kinase_C_sf"/>
</dbReference>
<keyword evidence="1" id="KW-0067">ATP-binding</keyword>
<feature type="compositionally biased region" description="Polar residues" evidence="3">
    <location>
        <begin position="778"/>
        <end position="787"/>
    </location>
</feature>
<feature type="region of interest" description="Disordered" evidence="3">
    <location>
        <begin position="1"/>
        <end position="46"/>
    </location>
</feature>
<dbReference type="SMART" id="SM00330">
    <property type="entry name" value="PIPKc"/>
    <property type="match status" value="1"/>
</dbReference>
<dbReference type="Gene3D" id="3.30.800.10">
    <property type="entry name" value="Phosphatidylinositol Phosphate Kinase II Beta"/>
    <property type="match status" value="1"/>
</dbReference>
<keyword evidence="6" id="KW-1185">Reference proteome</keyword>
<feature type="region of interest" description="Disordered" evidence="3">
    <location>
        <begin position="171"/>
        <end position="232"/>
    </location>
</feature>
<evidence type="ECO:0000313" key="6">
    <source>
        <dbReference type="Proteomes" id="UP000007797"/>
    </source>
</evidence>
<feature type="region of interest" description="Disordered" evidence="3">
    <location>
        <begin position="71"/>
        <end position="105"/>
    </location>
</feature>
<feature type="region of interest" description="Disordered" evidence="3">
    <location>
        <begin position="340"/>
        <end position="373"/>
    </location>
</feature>
<dbReference type="KEGG" id="dfa:DFA_01771"/>
<dbReference type="SUPFAM" id="SSF56104">
    <property type="entry name" value="SAICAR synthase-like"/>
    <property type="match status" value="1"/>
</dbReference>
<feature type="compositionally biased region" description="Low complexity" evidence="3">
    <location>
        <begin position="1"/>
        <end position="26"/>
    </location>
</feature>
<dbReference type="PANTHER" id="PTHR23086:SF27">
    <property type="entry name" value="PIPK DOMAIN-CONTAINING PROTEIN"/>
    <property type="match status" value="1"/>
</dbReference>
<dbReference type="RefSeq" id="XP_004359736.1">
    <property type="nucleotide sequence ID" value="XM_004359679.1"/>
</dbReference>
<dbReference type="Proteomes" id="UP000007797">
    <property type="component" value="Unassembled WGS sequence"/>
</dbReference>
<keyword evidence="1 5" id="KW-0418">Kinase</keyword>
<feature type="region of interest" description="Disordered" evidence="3">
    <location>
        <begin position="766"/>
        <end position="842"/>
    </location>
</feature>
<feature type="domain" description="PIPK" evidence="4">
    <location>
        <begin position="422"/>
        <end position="950"/>
    </location>
</feature>